<sequence length="262" mass="28517">MDMPTGTQSLSRSIRLLRVLATRGEIGWRLSDLAVACELDKSTAHRMLAALLKERLVQQRAGDRRYLPGPLLYELGLSVHGQHAFQAAAQARLAPWARRMEASALLLLRSGFEYVCSVRVGPARLPGLMVEQGTRRPLFTSVGGVAILQTLPAEEAREVLANNIEQEVAKRGEGRLEALQRMRQESARHGFGVNLGDVVSGVHAFAVPIAGPDASAFAALCLIGTAERFPASRVDEIRDELTRMAGELRKDAAALLWHGAEP</sequence>
<dbReference type="GO" id="GO:0003677">
    <property type="term" value="F:DNA binding"/>
    <property type="evidence" value="ECO:0007669"/>
    <property type="project" value="UniProtKB-KW"/>
</dbReference>
<dbReference type="PROSITE" id="PS51078">
    <property type="entry name" value="ICLR_ED"/>
    <property type="match status" value="1"/>
</dbReference>
<feature type="domain" description="HTH iclR-type" evidence="4">
    <location>
        <begin position="7"/>
        <end position="70"/>
    </location>
</feature>
<gene>
    <name evidence="6" type="ORF">EZ313_16005</name>
</gene>
<dbReference type="Gene3D" id="3.30.450.40">
    <property type="match status" value="1"/>
</dbReference>
<dbReference type="InterPro" id="IPR036388">
    <property type="entry name" value="WH-like_DNA-bd_sf"/>
</dbReference>
<keyword evidence="2" id="KW-0238">DNA-binding</keyword>
<dbReference type="GO" id="GO:0003700">
    <property type="term" value="F:DNA-binding transcription factor activity"/>
    <property type="evidence" value="ECO:0007669"/>
    <property type="project" value="TreeGrafter"/>
</dbReference>
<dbReference type="SUPFAM" id="SSF46785">
    <property type="entry name" value="Winged helix' DNA-binding domain"/>
    <property type="match status" value="1"/>
</dbReference>
<dbReference type="SUPFAM" id="SSF55781">
    <property type="entry name" value="GAF domain-like"/>
    <property type="match status" value="1"/>
</dbReference>
<dbReference type="EMBL" id="SMLM01000002">
    <property type="protein sequence ID" value="TFZ02748.1"/>
    <property type="molecule type" value="Genomic_DNA"/>
</dbReference>
<dbReference type="Proteomes" id="UP000298180">
    <property type="component" value="Unassembled WGS sequence"/>
</dbReference>
<dbReference type="InterPro" id="IPR005471">
    <property type="entry name" value="Tscrpt_reg_IclR_N"/>
</dbReference>
<reference evidence="6 7" key="1">
    <citation type="submission" date="2019-03" db="EMBL/GenBank/DDBJ databases">
        <title>Ramlibacter henchirensis DSM 14656, whole genome shotgun sequence.</title>
        <authorList>
            <person name="Zhang X."/>
            <person name="Feng G."/>
            <person name="Zhu H."/>
        </authorList>
    </citation>
    <scope>NUCLEOTIDE SEQUENCE [LARGE SCALE GENOMIC DNA]</scope>
    <source>
        <strain evidence="6 7">DSM 14656</strain>
    </source>
</reference>
<keyword evidence="1" id="KW-0805">Transcription regulation</keyword>
<dbReference type="InterPro" id="IPR036390">
    <property type="entry name" value="WH_DNA-bd_sf"/>
</dbReference>
<dbReference type="InterPro" id="IPR014757">
    <property type="entry name" value="Tscrpt_reg_IclR_C"/>
</dbReference>
<evidence type="ECO:0000259" key="4">
    <source>
        <dbReference type="PROSITE" id="PS51077"/>
    </source>
</evidence>
<dbReference type="Pfam" id="PF01614">
    <property type="entry name" value="IclR_C"/>
    <property type="match status" value="1"/>
</dbReference>
<dbReference type="SMART" id="SM00346">
    <property type="entry name" value="HTH_ICLR"/>
    <property type="match status" value="1"/>
</dbReference>
<dbReference type="PANTHER" id="PTHR30136:SF39">
    <property type="entry name" value="TRANSCRIPTIONAL REGULATORY PROTEIN"/>
    <property type="match status" value="1"/>
</dbReference>
<dbReference type="AlphaFoldDB" id="A0A4Z0BWW5"/>
<evidence type="ECO:0000259" key="5">
    <source>
        <dbReference type="PROSITE" id="PS51078"/>
    </source>
</evidence>
<dbReference type="PROSITE" id="PS51077">
    <property type="entry name" value="HTH_ICLR"/>
    <property type="match status" value="1"/>
</dbReference>
<evidence type="ECO:0000256" key="1">
    <source>
        <dbReference type="ARBA" id="ARBA00023015"/>
    </source>
</evidence>
<dbReference type="Gene3D" id="1.10.10.10">
    <property type="entry name" value="Winged helix-like DNA-binding domain superfamily/Winged helix DNA-binding domain"/>
    <property type="match status" value="1"/>
</dbReference>
<evidence type="ECO:0000256" key="2">
    <source>
        <dbReference type="ARBA" id="ARBA00023125"/>
    </source>
</evidence>
<feature type="domain" description="IclR-ED" evidence="5">
    <location>
        <begin position="71"/>
        <end position="254"/>
    </location>
</feature>
<protein>
    <submittedName>
        <fullName evidence="6">MarR family transcriptional regulator</fullName>
    </submittedName>
</protein>
<keyword evidence="3" id="KW-0804">Transcription</keyword>
<evidence type="ECO:0000313" key="6">
    <source>
        <dbReference type="EMBL" id="TFZ02748.1"/>
    </source>
</evidence>
<dbReference type="InterPro" id="IPR050707">
    <property type="entry name" value="HTH_MetabolicPath_Reg"/>
</dbReference>
<dbReference type="OrthoDB" id="9807558at2"/>
<evidence type="ECO:0000313" key="7">
    <source>
        <dbReference type="Proteomes" id="UP000298180"/>
    </source>
</evidence>
<proteinExistence type="predicted"/>
<organism evidence="6 7">
    <name type="scientific">Ramlibacter henchirensis</name>
    <dbReference type="NCBI Taxonomy" id="204072"/>
    <lineage>
        <taxon>Bacteria</taxon>
        <taxon>Pseudomonadati</taxon>
        <taxon>Pseudomonadota</taxon>
        <taxon>Betaproteobacteria</taxon>
        <taxon>Burkholderiales</taxon>
        <taxon>Comamonadaceae</taxon>
        <taxon>Ramlibacter</taxon>
    </lineage>
</organism>
<accession>A0A4Z0BWW5</accession>
<dbReference type="RefSeq" id="WP_135264272.1">
    <property type="nucleotide sequence ID" value="NZ_SMLM01000002.1"/>
</dbReference>
<dbReference type="Pfam" id="PF09339">
    <property type="entry name" value="HTH_IclR"/>
    <property type="match status" value="1"/>
</dbReference>
<dbReference type="PANTHER" id="PTHR30136">
    <property type="entry name" value="HELIX-TURN-HELIX TRANSCRIPTIONAL REGULATOR, ICLR FAMILY"/>
    <property type="match status" value="1"/>
</dbReference>
<dbReference type="InterPro" id="IPR029016">
    <property type="entry name" value="GAF-like_dom_sf"/>
</dbReference>
<keyword evidence="7" id="KW-1185">Reference proteome</keyword>
<comment type="caution">
    <text evidence="6">The sequence shown here is derived from an EMBL/GenBank/DDBJ whole genome shotgun (WGS) entry which is preliminary data.</text>
</comment>
<evidence type="ECO:0000256" key="3">
    <source>
        <dbReference type="ARBA" id="ARBA00023163"/>
    </source>
</evidence>
<name>A0A4Z0BWW5_9BURK</name>
<dbReference type="GO" id="GO:0045892">
    <property type="term" value="P:negative regulation of DNA-templated transcription"/>
    <property type="evidence" value="ECO:0007669"/>
    <property type="project" value="TreeGrafter"/>
</dbReference>